<dbReference type="Pfam" id="PF01457">
    <property type="entry name" value="Peptidase_M8"/>
    <property type="match status" value="1"/>
</dbReference>
<evidence type="ECO:0000256" key="7">
    <source>
        <dbReference type="PIRSR" id="PIRSR601577-1"/>
    </source>
</evidence>
<name>A0ABD3Q0L5_9STRA</name>
<comment type="similarity">
    <text evidence="1">Belongs to the peptidase M8 family.</text>
</comment>
<feature type="binding site" evidence="8">
    <location>
        <position position="286"/>
    </location>
    <ligand>
        <name>Zn(2+)</name>
        <dbReference type="ChEBI" id="CHEBI:29105"/>
        <note>catalytic</note>
    </ligand>
</feature>
<keyword evidence="6 8" id="KW-0482">Metalloprotease</keyword>
<dbReference type="AlphaFoldDB" id="A0ABD3Q0L5"/>
<evidence type="ECO:0000256" key="6">
    <source>
        <dbReference type="ARBA" id="ARBA00023049"/>
    </source>
</evidence>
<comment type="cofactor">
    <cofactor evidence="8">
        <name>Zn(2+)</name>
        <dbReference type="ChEBI" id="CHEBI:29105"/>
    </cofactor>
    <text evidence="8">Binds 1 zinc ion per subunit.</text>
</comment>
<proteinExistence type="inferred from homology"/>
<feature type="region of interest" description="Disordered" evidence="9">
    <location>
        <begin position="66"/>
        <end position="91"/>
    </location>
</feature>
<feature type="binding site" evidence="8">
    <location>
        <position position="170"/>
    </location>
    <ligand>
        <name>Zn(2+)</name>
        <dbReference type="ChEBI" id="CHEBI:29105"/>
        <note>catalytic</note>
    </ligand>
</feature>
<dbReference type="InterPro" id="IPR001577">
    <property type="entry name" value="Peptidase_M8"/>
</dbReference>
<comment type="caution">
    <text evidence="10">The sequence shown here is derived from an EMBL/GenBank/DDBJ whole genome shotgun (WGS) entry which is preliminary data.</text>
</comment>
<dbReference type="Gene3D" id="3.10.170.20">
    <property type="match status" value="1"/>
</dbReference>
<keyword evidence="11" id="KW-1185">Reference proteome</keyword>
<evidence type="ECO:0000256" key="9">
    <source>
        <dbReference type="SAM" id="MobiDB-lite"/>
    </source>
</evidence>
<keyword evidence="5 8" id="KW-0862">Zinc</keyword>
<reference evidence="10 11" key="1">
    <citation type="submission" date="2024-10" db="EMBL/GenBank/DDBJ databases">
        <title>Updated reference genomes for cyclostephanoid diatoms.</title>
        <authorList>
            <person name="Roberts W.R."/>
            <person name="Alverson A.J."/>
        </authorList>
    </citation>
    <scope>NUCLEOTIDE SEQUENCE [LARGE SCALE GENOMIC DNA]</scope>
    <source>
        <strain evidence="10 11">AJA276-08</strain>
    </source>
</reference>
<evidence type="ECO:0000256" key="8">
    <source>
        <dbReference type="PIRSR" id="PIRSR601577-2"/>
    </source>
</evidence>
<feature type="active site" evidence="7">
    <location>
        <position position="167"/>
    </location>
</feature>
<dbReference type="GO" id="GO:0006508">
    <property type="term" value="P:proteolysis"/>
    <property type="evidence" value="ECO:0007669"/>
    <property type="project" value="UniProtKB-KW"/>
</dbReference>
<evidence type="ECO:0000256" key="4">
    <source>
        <dbReference type="ARBA" id="ARBA00022801"/>
    </source>
</evidence>
<evidence type="ECO:0000256" key="2">
    <source>
        <dbReference type="ARBA" id="ARBA00022670"/>
    </source>
</evidence>
<evidence type="ECO:0000313" key="11">
    <source>
        <dbReference type="Proteomes" id="UP001530315"/>
    </source>
</evidence>
<dbReference type="PANTHER" id="PTHR10942">
    <property type="entry name" value="LEISHMANOLYSIN-LIKE PEPTIDASE"/>
    <property type="match status" value="1"/>
</dbReference>
<sequence length="696" mass="73865">MRIVVDGRRLVPLATNDPTGYYADITEYVAAIAGPDASKFWGEHLSTIPVTGELIVSRDDCPLAWSSSSSSSSSSGGGGAEEPEDEGNGDRTYANADLVIYLLMDEGPCLDDDPPIALSDACLSDQYDRPIAGTVYLCTSGNFESLTSDTEVGAAQRLRIDEVLRHEYAHVLGMSGSTAPYWRDANDDGRPRTARPLVASDDVLCPNGKTKTGVYLPSTETYATGTTSRGTRYHEVVTPTVRNVIANQFDCHRRGGEEEEGGGTTDGTVGMGARLDTNDGNCVGSHWSTRFFGTETLVSRDMPWVQSVTSLTLALMEDTGWYKANYSASAGVLIPSAFGYGAGCDFLTDDCIVDGGAVPPFGVGTFCNVTTDTSDVRCDVTHTRAARCDLVDHGTYGLDPLYPYLDVPEPPGTNYRTRFGNVDTDGGSLLGSFLRFDAEYCPTYAAPTSFVYDGNGVPTGPLYVDCSLGETAPGDAYAFESFGGDGSRCFDTLGGGIERPLCLKIECAEYGNIVAVAVTVGVDGETVICETDGQVVDLPGLTDVRIECPRREILCPGFYCPANCSGRGICHHGVVNGCECFDPNDASPICANSPILPPTPAPTAEDTQIGVFDDTPIATPTDVDVSLEESLDDNLPPEVDDGGEDTITILIGSSQGSLNGVERDPAMSLSSTATLVSFKWLYSLIQSTLLVTMSLT</sequence>
<protein>
    <recommendedName>
        <fullName evidence="12">Leishmanolysin-like peptidase</fullName>
    </recommendedName>
</protein>
<evidence type="ECO:0000256" key="5">
    <source>
        <dbReference type="ARBA" id="ARBA00022833"/>
    </source>
</evidence>
<feature type="binding site" evidence="8">
    <location>
        <position position="166"/>
    </location>
    <ligand>
        <name>Zn(2+)</name>
        <dbReference type="ChEBI" id="CHEBI:29105"/>
        <note>catalytic</note>
    </ligand>
</feature>
<dbReference type="GO" id="GO:0046872">
    <property type="term" value="F:metal ion binding"/>
    <property type="evidence" value="ECO:0007669"/>
    <property type="project" value="UniProtKB-KW"/>
</dbReference>
<dbReference type="Proteomes" id="UP001530315">
    <property type="component" value="Unassembled WGS sequence"/>
</dbReference>
<keyword evidence="3 8" id="KW-0479">Metal-binding</keyword>
<keyword evidence="4" id="KW-0378">Hydrolase</keyword>
<evidence type="ECO:0000313" key="10">
    <source>
        <dbReference type="EMBL" id="KAL3793444.1"/>
    </source>
</evidence>
<dbReference type="PANTHER" id="PTHR10942:SF0">
    <property type="entry name" value="LEISHMANOLYSIN-LIKE PEPTIDASE"/>
    <property type="match status" value="1"/>
</dbReference>
<organism evidence="10 11">
    <name type="scientific">Stephanodiscus triporus</name>
    <dbReference type="NCBI Taxonomy" id="2934178"/>
    <lineage>
        <taxon>Eukaryota</taxon>
        <taxon>Sar</taxon>
        <taxon>Stramenopiles</taxon>
        <taxon>Ochrophyta</taxon>
        <taxon>Bacillariophyta</taxon>
        <taxon>Coscinodiscophyceae</taxon>
        <taxon>Thalassiosirophycidae</taxon>
        <taxon>Stephanodiscales</taxon>
        <taxon>Stephanodiscaceae</taxon>
        <taxon>Stephanodiscus</taxon>
    </lineage>
</organism>
<evidence type="ECO:0000256" key="1">
    <source>
        <dbReference type="ARBA" id="ARBA00005860"/>
    </source>
</evidence>
<evidence type="ECO:0000256" key="3">
    <source>
        <dbReference type="ARBA" id="ARBA00022723"/>
    </source>
</evidence>
<gene>
    <name evidence="10" type="ORF">ACHAW5_001619</name>
</gene>
<keyword evidence="2" id="KW-0645">Protease</keyword>
<dbReference type="GO" id="GO:0008237">
    <property type="term" value="F:metallopeptidase activity"/>
    <property type="evidence" value="ECO:0007669"/>
    <property type="project" value="UniProtKB-KW"/>
</dbReference>
<dbReference type="SUPFAM" id="SSF55486">
    <property type="entry name" value="Metalloproteases ('zincins'), catalytic domain"/>
    <property type="match status" value="1"/>
</dbReference>
<dbReference type="EMBL" id="JALLAZ020000511">
    <property type="protein sequence ID" value="KAL3793444.1"/>
    <property type="molecule type" value="Genomic_DNA"/>
</dbReference>
<dbReference type="Gene3D" id="3.90.132.10">
    <property type="entry name" value="Leishmanolysin , domain 2"/>
    <property type="match status" value="1"/>
</dbReference>
<evidence type="ECO:0008006" key="12">
    <source>
        <dbReference type="Google" id="ProtNLM"/>
    </source>
</evidence>
<accession>A0ABD3Q0L5</accession>